<dbReference type="GO" id="GO:0009231">
    <property type="term" value="P:riboflavin biosynthetic process"/>
    <property type="evidence" value="ECO:0007669"/>
    <property type="project" value="InterPro"/>
</dbReference>
<dbReference type="KEGG" id="mlo:mlr2503"/>
<dbReference type="GO" id="GO:0008703">
    <property type="term" value="F:5-amino-6-(5-phosphoribosylamino)uracil reductase activity"/>
    <property type="evidence" value="ECO:0007669"/>
    <property type="project" value="InterPro"/>
</dbReference>
<dbReference type="InterPro" id="IPR050765">
    <property type="entry name" value="Riboflavin_Biosynth_HTPR"/>
</dbReference>
<dbReference type="AlphaFoldDB" id="Q98I97"/>
<dbReference type="Proteomes" id="UP000000552">
    <property type="component" value="Chromosome"/>
</dbReference>
<evidence type="ECO:0000313" key="2">
    <source>
        <dbReference type="EMBL" id="BAB49619.1"/>
    </source>
</evidence>
<evidence type="ECO:0000313" key="3">
    <source>
        <dbReference type="Proteomes" id="UP000000552"/>
    </source>
</evidence>
<accession>Q98I97</accession>
<dbReference type="Pfam" id="PF01872">
    <property type="entry name" value="RibD_C"/>
    <property type="match status" value="1"/>
</dbReference>
<dbReference type="InterPro" id="IPR024072">
    <property type="entry name" value="DHFR-like_dom_sf"/>
</dbReference>
<sequence length="224" mass="24980">MDGTRERPMRKIIAATFVSLDGVMQAPGGPEEDPVGGFKFGGWTFHYFDEVGGAAMDELFSKPFTLLLGRRTYDIFTAYWPYQKDPIADAFNPATKYVATHRPDTLTWQNTQWLGEDIVAALRRLSKQDGPDLLIQRSADLIQTLLANGLIDEIRLMIFPLLLGKGKRLFGDGAMPAAFKLVKSQTSSTGVIIATYERSGEIEVGSFVMGEPSVAELERRRNWK</sequence>
<reference evidence="2 3" key="1">
    <citation type="journal article" date="2000" name="DNA Res.">
        <title>Complete genome structure of the nitrogen-fixing symbiotic bacterium Mesorhizobium loti.</title>
        <authorList>
            <person name="Kaneko T."/>
            <person name="Nakamura Y."/>
            <person name="Sato S."/>
            <person name="Asamizu E."/>
            <person name="Kato T."/>
            <person name="Sasamoto S."/>
            <person name="Watanabe A."/>
            <person name="Idesawa K."/>
            <person name="Ishikawa A."/>
            <person name="Kawashima K."/>
            <person name="Kimura T."/>
            <person name="Kishida Y."/>
            <person name="Kiyokawa C."/>
            <person name="Kohara M."/>
            <person name="Matsumoto M."/>
            <person name="Matsuno A."/>
            <person name="Mochizuki Y."/>
            <person name="Nakayama S."/>
            <person name="Nakazaki N."/>
            <person name="Shimpo S."/>
            <person name="Sugimoto M."/>
            <person name="Takeuchi C."/>
            <person name="Yamada M."/>
            <person name="Tabata S."/>
        </authorList>
    </citation>
    <scope>NUCLEOTIDE SEQUENCE [LARGE SCALE GENOMIC DNA]</scope>
    <source>
        <strain evidence="3">LMG 29417 / CECT 9101 / MAFF 303099</strain>
    </source>
</reference>
<gene>
    <name evidence="2" type="ordered locus">mlr2503</name>
</gene>
<evidence type="ECO:0000259" key="1">
    <source>
        <dbReference type="Pfam" id="PF01872"/>
    </source>
</evidence>
<dbReference type="eggNOG" id="COG0262">
    <property type="taxonomic scope" value="Bacteria"/>
</dbReference>
<protein>
    <submittedName>
        <fullName evidence="2">Mlr2503 protein</fullName>
    </submittedName>
</protein>
<dbReference type="HOGENOM" id="CLU_043966_1_0_5"/>
<name>Q98I97_RHILO</name>
<proteinExistence type="predicted"/>
<organism evidence="2 3">
    <name type="scientific">Mesorhizobium japonicum (strain LMG 29417 / CECT 9101 / MAFF 303099)</name>
    <name type="common">Mesorhizobium loti (strain MAFF 303099)</name>
    <dbReference type="NCBI Taxonomy" id="266835"/>
    <lineage>
        <taxon>Bacteria</taxon>
        <taxon>Pseudomonadati</taxon>
        <taxon>Pseudomonadota</taxon>
        <taxon>Alphaproteobacteria</taxon>
        <taxon>Hyphomicrobiales</taxon>
        <taxon>Phyllobacteriaceae</taxon>
        <taxon>Mesorhizobium</taxon>
    </lineage>
</organism>
<dbReference type="PANTHER" id="PTHR38011:SF2">
    <property type="entry name" value="BIFUNCTIONAL DEAMINASE-REDUCTASE DOMAIN PROTEIN"/>
    <property type="match status" value="1"/>
</dbReference>
<feature type="domain" description="Bacterial bifunctional deaminase-reductase C-terminal" evidence="1">
    <location>
        <begin position="10"/>
        <end position="192"/>
    </location>
</feature>
<dbReference type="SUPFAM" id="SSF53597">
    <property type="entry name" value="Dihydrofolate reductase-like"/>
    <property type="match status" value="1"/>
</dbReference>
<dbReference type="InterPro" id="IPR002734">
    <property type="entry name" value="RibDG_C"/>
</dbReference>
<dbReference type="EMBL" id="BA000012">
    <property type="protein sequence ID" value="BAB49619.1"/>
    <property type="molecule type" value="Genomic_DNA"/>
</dbReference>
<dbReference type="PANTHER" id="PTHR38011">
    <property type="entry name" value="DIHYDROFOLATE REDUCTASE FAMILY PROTEIN (AFU_ORTHOLOGUE AFUA_8G06820)"/>
    <property type="match status" value="1"/>
</dbReference>
<dbReference type="Gene3D" id="3.40.430.10">
    <property type="entry name" value="Dihydrofolate Reductase, subunit A"/>
    <property type="match status" value="1"/>
</dbReference>